<feature type="region of interest" description="Disordered" evidence="1">
    <location>
        <begin position="293"/>
        <end position="326"/>
    </location>
</feature>
<feature type="transmembrane region" description="Helical" evidence="2">
    <location>
        <begin position="111"/>
        <end position="131"/>
    </location>
</feature>
<dbReference type="AlphaFoldDB" id="A0A2P2CE37"/>
<organism evidence="3">
    <name type="scientific">metagenome</name>
    <dbReference type="NCBI Taxonomy" id="256318"/>
    <lineage>
        <taxon>unclassified sequences</taxon>
        <taxon>metagenomes</taxon>
    </lineage>
</organism>
<proteinExistence type="predicted"/>
<keyword evidence="2" id="KW-0812">Transmembrane</keyword>
<protein>
    <submittedName>
        <fullName evidence="3">Uncharacterized protein</fullName>
    </submittedName>
</protein>
<accession>A0A2P2CE37</accession>
<feature type="transmembrane region" description="Helical" evidence="2">
    <location>
        <begin position="87"/>
        <end position="105"/>
    </location>
</feature>
<reference evidence="3" key="1">
    <citation type="submission" date="2015-08" db="EMBL/GenBank/DDBJ databases">
        <authorList>
            <person name="Babu N.S."/>
            <person name="Beckwith C.J."/>
            <person name="Beseler K.G."/>
            <person name="Brison A."/>
            <person name="Carone J.V."/>
            <person name="Caskin T.P."/>
            <person name="Diamond M."/>
            <person name="Durham M.E."/>
            <person name="Foxe J.M."/>
            <person name="Go M."/>
            <person name="Henderson B.A."/>
            <person name="Jones I.B."/>
            <person name="McGettigan J.A."/>
            <person name="Micheletti S.J."/>
            <person name="Nasrallah M.E."/>
            <person name="Ortiz D."/>
            <person name="Piller C.R."/>
            <person name="Privatt S.R."/>
            <person name="Schneider S.L."/>
            <person name="Sharp S."/>
            <person name="Smith T.C."/>
            <person name="Stanton J.D."/>
            <person name="Ullery H.E."/>
            <person name="Wilson R.J."/>
            <person name="Serrano M.G."/>
            <person name="Buck G."/>
            <person name="Lee V."/>
            <person name="Wang Y."/>
            <person name="Carvalho R."/>
            <person name="Voegtly L."/>
            <person name="Shi R."/>
            <person name="Duckworth R."/>
            <person name="Johnson A."/>
            <person name="Loviza R."/>
            <person name="Walstead R."/>
            <person name="Shah Z."/>
            <person name="Kiflezghi M."/>
            <person name="Wade K."/>
            <person name="Ball S.L."/>
            <person name="Bradley K.W."/>
            <person name="Asai D.J."/>
            <person name="Bowman C.A."/>
            <person name="Russell D.A."/>
            <person name="Pope W.H."/>
            <person name="Jacobs-Sera D."/>
            <person name="Hendrix R.W."/>
            <person name="Hatfull G.F."/>
        </authorList>
    </citation>
    <scope>NUCLEOTIDE SEQUENCE</scope>
</reference>
<name>A0A2P2CE37_9ZZZZ</name>
<evidence type="ECO:0000256" key="2">
    <source>
        <dbReference type="SAM" id="Phobius"/>
    </source>
</evidence>
<keyword evidence="2" id="KW-0472">Membrane</keyword>
<evidence type="ECO:0000256" key="1">
    <source>
        <dbReference type="SAM" id="MobiDB-lite"/>
    </source>
</evidence>
<keyword evidence="2" id="KW-1133">Transmembrane helix</keyword>
<sequence length="326" mass="36427">MHRLRHDLELRAAVDIRFEIAPSTTGRDRDTRHRIRTRPGRAQRQECPHRHAVLATPDRPIVVEVRTPSLARRASSPSEDRKMMAPVLRGMASTLTVLLAIAVTYEWGDNAGKVAAAVIGAALIVLIEWFVQWSPKHLQWARALLDPRAKWTGIWMQSVKTVTDTAGRHPDDPNACSVFRIDYKNGAGYWVQGNAYDRNGSEVAYYKSEGHPTFTKDGRTMSYVWTGDSIAGDSGPIKTTREGLARMTFDEGETDFGTGRVQHVGMDRELTVTFERVTDGFLRRHGLEDYTPAGLRSAQTRQEFARKVSRSSGPPNAAEAHFSEGN</sequence>
<evidence type="ECO:0000313" key="3">
    <source>
        <dbReference type="EMBL" id="CUR60255.1"/>
    </source>
</evidence>
<gene>
    <name evidence="3" type="ORF">NOCA1200018</name>
</gene>
<dbReference type="EMBL" id="CZKB01000013">
    <property type="protein sequence ID" value="CUR60255.1"/>
    <property type="molecule type" value="Genomic_DNA"/>
</dbReference>